<dbReference type="PANTHER" id="PTHR11802:SF3">
    <property type="entry name" value="RETINOID-INDUCIBLE SERINE CARBOXYPEPTIDASE"/>
    <property type="match status" value="1"/>
</dbReference>
<accession>A0A078B1G0</accession>
<dbReference type="OrthoDB" id="312465at2759"/>
<dbReference type="Gene3D" id="3.40.50.1820">
    <property type="entry name" value="alpha/beta hydrolase"/>
    <property type="match status" value="1"/>
</dbReference>
<feature type="transmembrane region" description="Helical" evidence="9">
    <location>
        <begin position="858"/>
        <end position="876"/>
    </location>
</feature>
<dbReference type="PRINTS" id="PR00724">
    <property type="entry name" value="CRBOXYPTASEC"/>
</dbReference>
<keyword evidence="9" id="KW-0812">Transmembrane</keyword>
<dbReference type="InterPro" id="IPR001563">
    <property type="entry name" value="Peptidase_S10"/>
</dbReference>
<dbReference type="PROSITE" id="PS50026">
    <property type="entry name" value="EGF_3"/>
    <property type="match status" value="1"/>
</dbReference>
<evidence type="ECO:0000256" key="5">
    <source>
        <dbReference type="ARBA" id="ARBA00022801"/>
    </source>
</evidence>
<dbReference type="SUPFAM" id="SSF53474">
    <property type="entry name" value="alpha/beta-Hydrolases"/>
    <property type="match status" value="1"/>
</dbReference>
<dbReference type="GO" id="GO:0004185">
    <property type="term" value="F:serine-type carboxypeptidase activity"/>
    <property type="evidence" value="ECO:0007669"/>
    <property type="project" value="InterPro"/>
</dbReference>
<evidence type="ECO:0000256" key="4">
    <source>
        <dbReference type="ARBA" id="ARBA00022729"/>
    </source>
</evidence>
<feature type="disulfide bond" evidence="7">
    <location>
        <begin position="537"/>
        <end position="546"/>
    </location>
</feature>
<dbReference type="AlphaFoldDB" id="A0A078B1G0"/>
<dbReference type="Pfam" id="PF00450">
    <property type="entry name" value="Peptidase_S10"/>
    <property type="match status" value="1"/>
</dbReference>
<keyword evidence="5" id="KW-0378">Hydrolase</keyword>
<dbReference type="InParanoid" id="A0A078B1G0"/>
<sequence length="897" mass="102246">MRKNLLSLSLAAALMICGTVDASFSLGGNAFTDFIKNTQSKFSQSKNLKADKPAEEVKAGQVCKSTTYSITSLPYWDTKQTLPCMYSGTFTTDAKNNHNLFFWLVKNTALEKPNLVVWLNGGPGASSMSGLFLENGPLQVTQPDPKLGPDNFLVGLRDGAWTELADVVYIDNPVNTGFSFGDTYVSSMADASAEFVSFIDQFLTLFPEYSLPLGSNLYLTGESFGGKYLVQFGREIIRYQENQGSGKVKLAGIVMGNPLISPPVQRLTTHRVAQSLGMIDDSNMEQIATLHRECEQALSSNWDKSNDACAQVLSYIQDVSGNVLSYDARIFISDYKKITQPYEDYLSASGKITDLYKAIHIDKSTKKPNTWDKTNKKVADALNGESMFDSTNWFDITNDDVPMLIYAGMWDQREGPTTTEDWLSHSRKQAKSLTPIAQQARQIYYIKQLDGTYTVGGYMKYDSDGKLTVLTMPKAGHFAPLNQLQTTYQVLSDFLAKGTLVCHKDNPEDCQVTKTMCQFMTNCNGNGICGDSGQCTCNEGYKSADCSEKVEQLTASYHSQVTTNGTQWHYYQYQNGLAANLHYEMVFSSQMPLDIFISSGWQSDPNEFQYDLAFRQQNYIRITSKQFPNFETFTAAVKVNGIEHYSTTFHQSNLNVKFDIITDQSVLLTQESEIEAIQHQMLQSLDPLENPQNDTFINFNHDISTWIDEIDKINEIDEIDNEIDEIDDEIEDEIQKIEKINEIMKDELENQRNQSQNQSHTPDSQGDQHHWRRNHDGGEIDHEKWRKEHEGKEGEHHRWRKDHENRGHHKNNSDGKNGHRGKKHHKDDDKKPQGRMFYQVLWEKLQPIIDKIVHFDIYFPYFLAIIVFGFFYLMFFQKKQQQQNVEQKQVKEEALTV</sequence>
<keyword evidence="7" id="KW-1015">Disulfide bond</keyword>
<evidence type="ECO:0000256" key="6">
    <source>
        <dbReference type="ARBA" id="ARBA00023180"/>
    </source>
</evidence>
<feature type="domain" description="EGF-like" evidence="11">
    <location>
        <begin position="513"/>
        <end position="547"/>
    </location>
</feature>
<evidence type="ECO:0000256" key="1">
    <source>
        <dbReference type="ARBA" id="ARBA00009431"/>
    </source>
</evidence>
<feature type="chain" id="PRO_5005410425" evidence="10">
    <location>
        <begin position="23"/>
        <end position="897"/>
    </location>
</feature>
<evidence type="ECO:0000256" key="9">
    <source>
        <dbReference type="SAM" id="Phobius"/>
    </source>
</evidence>
<dbReference type="Proteomes" id="UP000039865">
    <property type="component" value="Unassembled WGS sequence"/>
</dbReference>
<feature type="compositionally biased region" description="Polar residues" evidence="8">
    <location>
        <begin position="751"/>
        <end position="765"/>
    </location>
</feature>
<dbReference type="PANTHER" id="PTHR11802">
    <property type="entry name" value="SERINE PROTEASE FAMILY S10 SERINE CARBOXYPEPTIDASE"/>
    <property type="match status" value="1"/>
</dbReference>
<protein>
    <submittedName>
        <fullName evidence="12">Serine carboxypeptidase</fullName>
    </submittedName>
</protein>
<keyword evidence="6" id="KW-0325">Glycoprotein</keyword>
<keyword evidence="9" id="KW-0472">Membrane</keyword>
<keyword evidence="3" id="KW-0645">Protease</keyword>
<dbReference type="GO" id="GO:0006508">
    <property type="term" value="P:proteolysis"/>
    <property type="evidence" value="ECO:0007669"/>
    <property type="project" value="UniProtKB-KW"/>
</dbReference>
<organism evidence="12 13">
    <name type="scientific">Stylonychia lemnae</name>
    <name type="common">Ciliate</name>
    <dbReference type="NCBI Taxonomy" id="5949"/>
    <lineage>
        <taxon>Eukaryota</taxon>
        <taxon>Sar</taxon>
        <taxon>Alveolata</taxon>
        <taxon>Ciliophora</taxon>
        <taxon>Intramacronucleata</taxon>
        <taxon>Spirotrichea</taxon>
        <taxon>Stichotrichia</taxon>
        <taxon>Sporadotrichida</taxon>
        <taxon>Oxytrichidae</taxon>
        <taxon>Stylonychinae</taxon>
        <taxon>Stylonychia</taxon>
    </lineage>
</organism>
<feature type="signal peptide" evidence="10">
    <location>
        <begin position="1"/>
        <end position="22"/>
    </location>
</feature>
<evidence type="ECO:0000259" key="11">
    <source>
        <dbReference type="PROSITE" id="PS50026"/>
    </source>
</evidence>
<keyword evidence="9" id="KW-1133">Transmembrane helix</keyword>
<keyword evidence="7" id="KW-0245">EGF-like domain</keyword>
<keyword evidence="4 10" id="KW-0732">Signal</keyword>
<evidence type="ECO:0000256" key="2">
    <source>
        <dbReference type="ARBA" id="ARBA00022645"/>
    </source>
</evidence>
<evidence type="ECO:0000256" key="3">
    <source>
        <dbReference type="ARBA" id="ARBA00022670"/>
    </source>
</evidence>
<name>A0A078B1G0_STYLE</name>
<evidence type="ECO:0000256" key="8">
    <source>
        <dbReference type="SAM" id="MobiDB-lite"/>
    </source>
</evidence>
<comment type="similarity">
    <text evidence="1">Belongs to the peptidase S10 family.</text>
</comment>
<dbReference type="InterPro" id="IPR000742">
    <property type="entry name" value="EGF"/>
</dbReference>
<dbReference type="PROSITE" id="PS01186">
    <property type="entry name" value="EGF_2"/>
    <property type="match status" value="1"/>
</dbReference>
<evidence type="ECO:0000313" key="13">
    <source>
        <dbReference type="Proteomes" id="UP000039865"/>
    </source>
</evidence>
<dbReference type="EMBL" id="CCKQ01015246">
    <property type="protein sequence ID" value="CDW87058.1"/>
    <property type="molecule type" value="Genomic_DNA"/>
</dbReference>
<comment type="caution">
    <text evidence="7">Lacks conserved residue(s) required for the propagation of feature annotation.</text>
</comment>
<keyword evidence="13" id="KW-1185">Reference proteome</keyword>
<feature type="compositionally biased region" description="Basic and acidic residues" evidence="8">
    <location>
        <begin position="766"/>
        <end position="817"/>
    </location>
</feature>
<evidence type="ECO:0000256" key="7">
    <source>
        <dbReference type="PROSITE-ProRule" id="PRU00076"/>
    </source>
</evidence>
<feature type="region of interest" description="Disordered" evidence="8">
    <location>
        <begin position="750"/>
        <end position="832"/>
    </location>
</feature>
<dbReference type="InterPro" id="IPR029058">
    <property type="entry name" value="AB_hydrolase_fold"/>
</dbReference>
<keyword evidence="2 12" id="KW-0121">Carboxypeptidase</keyword>
<evidence type="ECO:0000313" key="12">
    <source>
        <dbReference type="EMBL" id="CDW87058.1"/>
    </source>
</evidence>
<gene>
    <name evidence="12" type="primary">Contig7635.g8148</name>
    <name evidence="12" type="ORF">STYLEM_16160</name>
</gene>
<reference evidence="12 13" key="1">
    <citation type="submission" date="2014-06" db="EMBL/GenBank/DDBJ databases">
        <authorList>
            <person name="Swart Estienne"/>
        </authorList>
    </citation>
    <scope>NUCLEOTIDE SEQUENCE [LARGE SCALE GENOMIC DNA]</scope>
    <source>
        <strain evidence="12 13">130c</strain>
    </source>
</reference>
<evidence type="ECO:0000256" key="10">
    <source>
        <dbReference type="SAM" id="SignalP"/>
    </source>
</evidence>
<proteinExistence type="inferred from homology"/>